<sequence length="111" mass="11773">MVLTARSNMHGLKAAQRAATQWGSGLVPFADLAGLVVIADAPGRLPRPLRDFAGIVAGGVPRTWHLPWQDSWRLGETPDPEAAHRDVRALISDLTAITSGASDTTNRKGPA</sequence>
<dbReference type="AlphaFoldDB" id="A0A7J5AXK4"/>
<accession>A0A7J5AXK4</accession>
<comment type="caution">
    <text evidence="1">The sequence shown here is derived from an EMBL/GenBank/DDBJ whole genome shotgun (WGS) entry which is preliminary data.</text>
</comment>
<dbReference type="Pfam" id="PF20373">
    <property type="entry name" value="DUF6668"/>
    <property type="match status" value="1"/>
</dbReference>
<dbReference type="OrthoDB" id="4549550at2"/>
<reference evidence="1 2" key="1">
    <citation type="submission" date="2019-09" db="EMBL/GenBank/DDBJ databases">
        <title>Phylogeny of genus Pseudoclavibacter and closely related genus.</title>
        <authorList>
            <person name="Li Y."/>
        </authorList>
    </citation>
    <scope>NUCLEOTIDE SEQUENCE [LARGE SCALE GENOMIC DNA]</scope>
    <source>
        <strain evidence="1 2">THG-MD12</strain>
    </source>
</reference>
<proteinExistence type="predicted"/>
<organism evidence="1 2">
    <name type="scientific">Pseudoclavibacter terrae</name>
    <dbReference type="NCBI Taxonomy" id="1530195"/>
    <lineage>
        <taxon>Bacteria</taxon>
        <taxon>Bacillati</taxon>
        <taxon>Actinomycetota</taxon>
        <taxon>Actinomycetes</taxon>
        <taxon>Micrococcales</taxon>
        <taxon>Microbacteriaceae</taxon>
        <taxon>Pseudoclavibacter</taxon>
    </lineage>
</organism>
<name>A0A7J5AXK4_9MICO</name>
<dbReference type="Proteomes" id="UP000490386">
    <property type="component" value="Unassembled WGS sequence"/>
</dbReference>
<protein>
    <submittedName>
        <fullName evidence="1">Uncharacterized protein</fullName>
    </submittedName>
</protein>
<evidence type="ECO:0000313" key="1">
    <source>
        <dbReference type="EMBL" id="KAB1636064.1"/>
    </source>
</evidence>
<keyword evidence="2" id="KW-1185">Reference proteome</keyword>
<dbReference type="InterPro" id="IPR046609">
    <property type="entry name" value="DUF6668"/>
</dbReference>
<evidence type="ECO:0000313" key="2">
    <source>
        <dbReference type="Proteomes" id="UP000490386"/>
    </source>
</evidence>
<gene>
    <name evidence="1" type="ORF">F8O03_17545</name>
</gene>
<dbReference type="EMBL" id="WBJX01000008">
    <property type="protein sequence ID" value="KAB1636064.1"/>
    <property type="molecule type" value="Genomic_DNA"/>
</dbReference>